<gene>
    <name evidence="1" type="ORF">DPMN_047054</name>
</gene>
<evidence type="ECO:0000313" key="2">
    <source>
        <dbReference type="Proteomes" id="UP000828390"/>
    </source>
</evidence>
<reference evidence="1" key="2">
    <citation type="submission" date="2020-11" db="EMBL/GenBank/DDBJ databases">
        <authorList>
            <person name="McCartney M.A."/>
            <person name="Auch B."/>
            <person name="Kono T."/>
            <person name="Mallez S."/>
            <person name="Becker A."/>
            <person name="Gohl D.M."/>
            <person name="Silverstein K.A.T."/>
            <person name="Koren S."/>
            <person name="Bechman K.B."/>
            <person name="Herman A."/>
            <person name="Abrahante J.E."/>
            <person name="Garbe J."/>
        </authorList>
    </citation>
    <scope>NUCLEOTIDE SEQUENCE</scope>
    <source>
        <strain evidence="1">Duluth1</strain>
        <tissue evidence="1">Whole animal</tissue>
    </source>
</reference>
<accession>A0A9D4I138</accession>
<protein>
    <submittedName>
        <fullName evidence="1">Uncharacterized protein</fullName>
    </submittedName>
</protein>
<dbReference type="EMBL" id="JAIWYP010000011">
    <property type="protein sequence ID" value="KAH3740349.1"/>
    <property type="molecule type" value="Genomic_DNA"/>
</dbReference>
<dbReference type="Proteomes" id="UP000828390">
    <property type="component" value="Unassembled WGS sequence"/>
</dbReference>
<keyword evidence="2" id="KW-1185">Reference proteome</keyword>
<comment type="caution">
    <text evidence="1">The sequence shown here is derived from an EMBL/GenBank/DDBJ whole genome shotgun (WGS) entry which is preliminary data.</text>
</comment>
<sequence>MNGLADIPFHIRIAGTTLYNDSGDTLRCNIRNSKLHFGPNGIIVTSQEPQTVRLRSICGLWLPGWSL</sequence>
<reference evidence="1" key="1">
    <citation type="journal article" date="2019" name="bioRxiv">
        <title>The Genome of the Zebra Mussel, Dreissena polymorpha: A Resource for Invasive Species Research.</title>
        <authorList>
            <person name="McCartney M.A."/>
            <person name="Auch B."/>
            <person name="Kono T."/>
            <person name="Mallez S."/>
            <person name="Zhang Y."/>
            <person name="Obille A."/>
            <person name="Becker A."/>
            <person name="Abrahante J.E."/>
            <person name="Garbe J."/>
            <person name="Badalamenti J.P."/>
            <person name="Herman A."/>
            <person name="Mangelson H."/>
            <person name="Liachko I."/>
            <person name="Sullivan S."/>
            <person name="Sone E.D."/>
            <person name="Koren S."/>
            <person name="Silverstein K.A.T."/>
            <person name="Beckman K.B."/>
            <person name="Gohl D.M."/>
        </authorList>
    </citation>
    <scope>NUCLEOTIDE SEQUENCE</scope>
    <source>
        <strain evidence="1">Duluth1</strain>
        <tissue evidence="1">Whole animal</tissue>
    </source>
</reference>
<proteinExistence type="predicted"/>
<name>A0A9D4I138_DREPO</name>
<dbReference type="AlphaFoldDB" id="A0A9D4I138"/>
<evidence type="ECO:0000313" key="1">
    <source>
        <dbReference type="EMBL" id="KAH3740349.1"/>
    </source>
</evidence>
<organism evidence="1 2">
    <name type="scientific">Dreissena polymorpha</name>
    <name type="common">Zebra mussel</name>
    <name type="synonym">Mytilus polymorpha</name>
    <dbReference type="NCBI Taxonomy" id="45954"/>
    <lineage>
        <taxon>Eukaryota</taxon>
        <taxon>Metazoa</taxon>
        <taxon>Spiralia</taxon>
        <taxon>Lophotrochozoa</taxon>
        <taxon>Mollusca</taxon>
        <taxon>Bivalvia</taxon>
        <taxon>Autobranchia</taxon>
        <taxon>Heteroconchia</taxon>
        <taxon>Euheterodonta</taxon>
        <taxon>Imparidentia</taxon>
        <taxon>Neoheterodontei</taxon>
        <taxon>Myida</taxon>
        <taxon>Dreissenoidea</taxon>
        <taxon>Dreissenidae</taxon>
        <taxon>Dreissena</taxon>
    </lineage>
</organism>